<dbReference type="PANTHER" id="PTHR43048:SF3">
    <property type="entry name" value="METHYLMALONYL-COA EPIMERASE, MITOCHONDRIAL"/>
    <property type="match status" value="1"/>
</dbReference>
<dbReference type="GO" id="GO:0046872">
    <property type="term" value="F:metal ion binding"/>
    <property type="evidence" value="ECO:0007669"/>
    <property type="project" value="UniProtKB-KW"/>
</dbReference>
<dbReference type="InterPro" id="IPR029068">
    <property type="entry name" value="Glyas_Bleomycin-R_OHBP_Dase"/>
</dbReference>
<dbReference type="Pfam" id="PF00903">
    <property type="entry name" value="Glyoxalase"/>
    <property type="match status" value="1"/>
</dbReference>
<dbReference type="InterPro" id="IPR004360">
    <property type="entry name" value="Glyas_Fos-R_dOase_dom"/>
</dbReference>
<dbReference type="SUPFAM" id="SSF54593">
    <property type="entry name" value="Glyoxalase/Bleomycin resistance protein/Dihydroxybiphenyl dioxygenase"/>
    <property type="match status" value="1"/>
</dbReference>
<dbReference type="Proteomes" id="UP000472971">
    <property type="component" value="Unassembled WGS sequence"/>
</dbReference>
<dbReference type="GO" id="GO:0004493">
    <property type="term" value="F:methylmalonyl-CoA epimerase activity"/>
    <property type="evidence" value="ECO:0007669"/>
    <property type="project" value="TreeGrafter"/>
</dbReference>
<comment type="caution">
    <text evidence="4">The sequence shown here is derived from an EMBL/GenBank/DDBJ whole genome shotgun (WGS) entry which is preliminary data.</text>
</comment>
<dbReference type="EMBL" id="JACEIO010000063">
    <property type="protein sequence ID" value="MBA4538680.1"/>
    <property type="molecule type" value="Genomic_DNA"/>
</dbReference>
<dbReference type="Gene3D" id="3.10.180.10">
    <property type="entry name" value="2,3-Dihydroxybiphenyl 1,2-Dioxygenase, domain 1"/>
    <property type="match status" value="1"/>
</dbReference>
<evidence type="ECO:0000313" key="4">
    <source>
        <dbReference type="EMBL" id="NEY83040.1"/>
    </source>
</evidence>
<dbReference type="RefSeq" id="WP_163243441.1">
    <property type="nucleotide sequence ID" value="NZ_CP082780.1"/>
</dbReference>
<name>A0A6B3VXK9_9BACI</name>
<protein>
    <submittedName>
        <fullName evidence="3">VOC family protein</fullName>
    </submittedName>
</protein>
<dbReference type="PANTHER" id="PTHR43048">
    <property type="entry name" value="METHYLMALONYL-COA EPIMERASE"/>
    <property type="match status" value="1"/>
</dbReference>
<dbReference type="Proteomes" id="UP000570010">
    <property type="component" value="Unassembled WGS sequence"/>
</dbReference>
<evidence type="ECO:0000256" key="1">
    <source>
        <dbReference type="ARBA" id="ARBA00022723"/>
    </source>
</evidence>
<reference evidence="3 6" key="2">
    <citation type="submission" date="2020-07" db="EMBL/GenBank/DDBJ databases">
        <authorList>
            <person name="Feng H."/>
        </authorList>
    </citation>
    <scope>NUCLEOTIDE SEQUENCE [LARGE SCALE GENOMIC DNA]</scope>
    <source>
        <strain evidence="3">S-12</strain>
        <strain evidence="6">s-12</strain>
    </source>
</reference>
<evidence type="ECO:0000259" key="2">
    <source>
        <dbReference type="PROSITE" id="PS51819"/>
    </source>
</evidence>
<sequence length="123" mass="13952">MNWHHIGIQVRDLNISIKFYEKMFGFVVINCLILHGEKIVFLRNGPVMLELIKANEAHSYANSVHFSWQVKDLNAHIATLNGAGLNPVEGPVEIDYGWTCVFYEGPDKEIIELIEIKSIGTDI</sequence>
<keyword evidence="5" id="KW-1185">Reference proteome</keyword>
<accession>A0A6B3VXK9</accession>
<dbReference type="InterPro" id="IPR037523">
    <property type="entry name" value="VOC_core"/>
</dbReference>
<dbReference type="PROSITE" id="PS51819">
    <property type="entry name" value="VOC"/>
    <property type="match status" value="1"/>
</dbReference>
<dbReference type="EMBL" id="JAAIWN010000065">
    <property type="protein sequence ID" value="NEY83040.1"/>
    <property type="molecule type" value="Genomic_DNA"/>
</dbReference>
<evidence type="ECO:0000313" key="3">
    <source>
        <dbReference type="EMBL" id="MBA4538680.1"/>
    </source>
</evidence>
<dbReference type="GO" id="GO:0046491">
    <property type="term" value="P:L-methylmalonyl-CoA metabolic process"/>
    <property type="evidence" value="ECO:0007669"/>
    <property type="project" value="TreeGrafter"/>
</dbReference>
<reference evidence="4 5" key="1">
    <citation type="submission" date="2020-02" db="EMBL/GenBank/DDBJ databases">
        <title>Bacillus aquiflavi sp. nov., isolated from yellow water of strong flavor Chinese baijiu in Yibin region of China.</title>
        <authorList>
            <person name="Xie J."/>
        </authorList>
    </citation>
    <scope>NUCLEOTIDE SEQUENCE [LARGE SCALE GENOMIC DNA]</scope>
    <source>
        <strain evidence="4 5">3H-10</strain>
    </source>
</reference>
<dbReference type="PROSITE" id="PS00934">
    <property type="entry name" value="GLYOXALASE_I_1"/>
    <property type="match status" value="1"/>
</dbReference>
<organism evidence="4 5">
    <name type="scientific">Bacillus aquiflavi</name>
    <dbReference type="NCBI Taxonomy" id="2672567"/>
    <lineage>
        <taxon>Bacteria</taxon>
        <taxon>Bacillati</taxon>
        <taxon>Bacillota</taxon>
        <taxon>Bacilli</taxon>
        <taxon>Bacillales</taxon>
        <taxon>Bacillaceae</taxon>
        <taxon>Bacillus</taxon>
    </lineage>
</organism>
<evidence type="ECO:0000313" key="5">
    <source>
        <dbReference type="Proteomes" id="UP000472971"/>
    </source>
</evidence>
<evidence type="ECO:0000313" key="6">
    <source>
        <dbReference type="Proteomes" id="UP000570010"/>
    </source>
</evidence>
<gene>
    <name evidence="4" type="ORF">G4D64_16440</name>
    <name evidence="3" type="ORF">H1Z61_16500</name>
</gene>
<keyword evidence="1" id="KW-0479">Metal-binding</keyword>
<dbReference type="GO" id="GO:0004462">
    <property type="term" value="F:lactoylglutathione lyase activity"/>
    <property type="evidence" value="ECO:0007669"/>
    <property type="project" value="InterPro"/>
</dbReference>
<dbReference type="InterPro" id="IPR051785">
    <property type="entry name" value="MMCE/EMCE_epimerase"/>
</dbReference>
<dbReference type="InterPro" id="IPR018146">
    <property type="entry name" value="Glyoxalase_1_CS"/>
</dbReference>
<proteinExistence type="predicted"/>
<feature type="domain" description="VOC" evidence="2">
    <location>
        <begin position="2"/>
        <end position="116"/>
    </location>
</feature>
<dbReference type="AlphaFoldDB" id="A0A6B3VXK9"/>